<evidence type="ECO:0000256" key="1">
    <source>
        <dbReference type="SAM" id="Phobius"/>
    </source>
</evidence>
<protein>
    <submittedName>
        <fullName evidence="2">Uncharacterized protein</fullName>
    </submittedName>
</protein>
<keyword evidence="3" id="KW-1185">Reference proteome</keyword>
<proteinExistence type="predicted"/>
<keyword evidence="1" id="KW-1133">Transmembrane helix</keyword>
<sequence>MPRSQFPLLAWVCSVFSSSSVKEDPLKHTPTRQQRIGTVFTFVKLTFITTLIFSLNFSLFSISSALFSSYPFSDLLLFVATFVLLASEPLDK</sequence>
<name>A0A068TYU4_COFCA</name>
<organism evidence="2 3">
    <name type="scientific">Coffea canephora</name>
    <name type="common">Robusta coffee</name>
    <dbReference type="NCBI Taxonomy" id="49390"/>
    <lineage>
        <taxon>Eukaryota</taxon>
        <taxon>Viridiplantae</taxon>
        <taxon>Streptophyta</taxon>
        <taxon>Embryophyta</taxon>
        <taxon>Tracheophyta</taxon>
        <taxon>Spermatophyta</taxon>
        <taxon>Magnoliopsida</taxon>
        <taxon>eudicotyledons</taxon>
        <taxon>Gunneridae</taxon>
        <taxon>Pentapetalae</taxon>
        <taxon>asterids</taxon>
        <taxon>lamiids</taxon>
        <taxon>Gentianales</taxon>
        <taxon>Rubiaceae</taxon>
        <taxon>Ixoroideae</taxon>
        <taxon>Gardenieae complex</taxon>
        <taxon>Bertiereae - Coffeeae clade</taxon>
        <taxon>Coffeeae</taxon>
        <taxon>Coffea</taxon>
    </lineage>
</organism>
<dbReference type="Gramene" id="CDP01177">
    <property type="protein sequence ID" value="CDP01177"/>
    <property type="gene ID" value="GSCOC_T00034728001"/>
</dbReference>
<feature type="transmembrane region" description="Helical" evidence="1">
    <location>
        <begin position="67"/>
        <end position="86"/>
    </location>
</feature>
<reference evidence="3" key="1">
    <citation type="journal article" date="2014" name="Science">
        <title>The coffee genome provides insight into the convergent evolution of caffeine biosynthesis.</title>
        <authorList>
            <person name="Denoeud F."/>
            <person name="Carretero-Paulet L."/>
            <person name="Dereeper A."/>
            <person name="Droc G."/>
            <person name="Guyot R."/>
            <person name="Pietrella M."/>
            <person name="Zheng C."/>
            <person name="Alberti A."/>
            <person name="Anthony F."/>
            <person name="Aprea G."/>
            <person name="Aury J.M."/>
            <person name="Bento P."/>
            <person name="Bernard M."/>
            <person name="Bocs S."/>
            <person name="Campa C."/>
            <person name="Cenci A."/>
            <person name="Combes M.C."/>
            <person name="Crouzillat D."/>
            <person name="Da Silva C."/>
            <person name="Daddiego L."/>
            <person name="De Bellis F."/>
            <person name="Dussert S."/>
            <person name="Garsmeur O."/>
            <person name="Gayraud T."/>
            <person name="Guignon V."/>
            <person name="Jahn K."/>
            <person name="Jamilloux V."/>
            <person name="Joet T."/>
            <person name="Labadie K."/>
            <person name="Lan T."/>
            <person name="Leclercq J."/>
            <person name="Lepelley M."/>
            <person name="Leroy T."/>
            <person name="Li L.T."/>
            <person name="Librado P."/>
            <person name="Lopez L."/>
            <person name="Munoz A."/>
            <person name="Noel B."/>
            <person name="Pallavicini A."/>
            <person name="Perrotta G."/>
            <person name="Poncet V."/>
            <person name="Pot D."/>
            <person name="Priyono X."/>
            <person name="Rigoreau M."/>
            <person name="Rouard M."/>
            <person name="Rozas J."/>
            <person name="Tranchant-Dubreuil C."/>
            <person name="VanBuren R."/>
            <person name="Zhang Q."/>
            <person name="Andrade A.C."/>
            <person name="Argout X."/>
            <person name="Bertrand B."/>
            <person name="de Kochko A."/>
            <person name="Graziosi G."/>
            <person name="Henry R.J."/>
            <person name="Jayarama X."/>
            <person name="Ming R."/>
            <person name="Nagai C."/>
            <person name="Rounsley S."/>
            <person name="Sankoff D."/>
            <person name="Giuliano G."/>
            <person name="Albert V.A."/>
            <person name="Wincker P."/>
            <person name="Lashermes P."/>
        </authorList>
    </citation>
    <scope>NUCLEOTIDE SEQUENCE [LARGE SCALE GENOMIC DNA]</scope>
    <source>
        <strain evidence="3">cv. DH200-94</strain>
    </source>
</reference>
<dbReference type="AlphaFoldDB" id="A0A068TYU4"/>
<dbReference type="Proteomes" id="UP000295252">
    <property type="component" value="Chromosome II"/>
</dbReference>
<gene>
    <name evidence="2" type="ORF">GSCOC_T00034728001</name>
</gene>
<feature type="transmembrane region" description="Helical" evidence="1">
    <location>
        <begin position="36"/>
        <end position="55"/>
    </location>
</feature>
<dbReference type="InParanoid" id="A0A068TYU4"/>
<keyword evidence="1" id="KW-0472">Membrane</keyword>
<keyword evidence="1" id="KW-0812">Transmembrane</keyword>
<accession>A0A068TYU4</accession>
<dbReference type="EMBL" id="HG739090">
    <property type="protein sequence ID" value="CDP01177.1"/>
    <property type="molecule type" value="Genomic_DNA"/>
</dbReference>
<evidence type="ECO:0000313" key="2">
    <source>
        <dbReference type="EMBL" id="CDP01177.1"/>
    </source>
</evidence>
<evidence type="ECO:0000313" key="3">
    <source>
        <dbReference type="Proteomes" id="UP000295252"/>
    </source>
</evidence>